<dbReference type="InterPro" id="IPR016179">
    <property type="entry name" value="Insulin-like"/>
</dbReference>
<dbReference type="Proteomes" id="UP000681722">
    <property type="component" value="Unassembled WGS sequence"/>
</dbReference>
<comment type="caution">
    <text evidence="3">The sequence shown here is derived from an EMBL/GenBank/DDBJ whole genome shotgun (WGS) entry which is preliminary data.</text>
</comment>
<name>A0A813X6U3_9BILA</name>
<gene>
    <name evidence="3" type="ORF">GPM918_LOCUS6588</name>
    <name evidence="4" type="ORF">SRO942_LOCUS6588</name>
</gene>
<evidence type="ECO:0000259" key="2">
    <source>
        <dbReference type="SMART" id="SM00078"/>
    </source>
</evidence>
<feature type="domain" description="Insulin-like" evidence="2">
    <location>
        <begin position="116"/>
        <end position="175"/>
    </location>
</feature>
<dbReference type="GO" id="GO:0005576">
    <property type="term" value="C:extracellular region"/>
    <property type="evidence" value="ECO:0007669"/>
    <property type="project" value="InterPro"/>
</dbReference>
<proteinExistence type="inferred from homology"/>
<dbReference type="EMBL" id="CAJOBC010001020">
    <property type="protein sequence ID" value="CAF3648687.1"/>
    <property type="molecule type" value="Genomic_DNA"/>
</dbReference>
<reference evidence="3" key="1">
    <citation type="submission" date="2021-02" db="EMBL/GenBank/DDBJ databases">
        <authorList>
            <person name="Nowell W R."/>
        </authorList>
    </citation>
    <scope>NUCLEOTIDE SEQUENCE</scope>
</reference>
<dbReference type="InterPro" id="IPR036438">
    <property type="entry name" value="Insulin-like_sf"/>
</dbReference>
<evidence type="ECO:0000313" key="3">
    <source>
        <dbReference type="EMBL" id="CAF0861031.1"/>
    </source>
</evidence>
<dbReference type="SUPFAM" id="SSF56994">
    <property type="entry name" value="Insulin-like"/>
    <property type="match status" value="1"/>
</dbReference>
<evidence type="ECO:0000256" key="1">
    <source>
        <dbReference type="ARBA" id="ARBA00009034"/>
    </source>
</evidence>
<organism evidence="3 5">
    <name type="scientific">Didymodactylos carnosus</name>
    <dbReference type="NCBI Taxonomy" id="1234261"/>
    <lineage>
        <taxon>Eukaryota</taxon>
        <taxon>Metazoa</taxon>
        <taxon>Spiralia</taxon>
        <taxon>Gnathifera</taxon>
        <taxon>Rotifera</taxon>
        <taxon>Eurotatoria</taxon>
        <taxon>Bdelloidea</taxon>
        <taxon>Philodinida</taxon>
        <taxon>Philodinidae</taxon>
        <taxon>Didymodactylos</taxon>
    </lineage>
</organism>
<dbReference type="InterPro" id="IPR022353">
    <property type="entry name" value="Insulin_CS"/>
</dbReference>
<sequence>MYRGAPADIEWLQYSTILDSAVLDDDFELYGSASSFNDALQEQQSQDQLETRGISDHPKIDGMYYALKSIGVPYVQRIRNGQCLIDYDDRLLSEGESVQIKGKLYKNEDCLLERAYHACGPNILQMVKIVCRIVDQYLSKITKSIVTRRSAASPKIISESCCRSVCTISELTRYCPQ</sequence>
<protein>
    <recommendedName>
        <fullName evidence="2">Insulin-like domain-containing protein</fullName>
    </recommendedName>
</protein>
<dbReference type="SMART" id="SM00078">
    <property type="entry name" value="IlGF"/>
    <property type="match status" value="1"/>
</dbReference>
<dbReference type="Proteomes" id="UP000663829">
    <property type="component" value="Unassembled WGS sequence"/>
</dbReference>
<evidence type="ECO:0000313" key="4">
    <source>
        <dbReference type="EMBL" id="CAF3648687.1"/>
    </source>
</evidence>
<dbReference type="Gene3D" id="1.10.100.10">
    <property type="entry name" value="Insulin-like"/>
    <property type="match status" value="1"/>
</dbReference>
<accession>A0A813X6U3</accession>
<keyword evidence="5" id="KW-1185">Reference proteome</keyword>
<dbReference type="PROSITE" id="PS00262">
    <property type="entry name" value="INSULIN"/>
    <property type="match status" value="1"/>
</dbReference>
<comment type="similarity">
    <text evidence="1">Belongs to the insulin family.</text>
</comment>
<evidence type="ECO:0000313" key="5">
    <source>
        <dbReference type="Proteomes" id="UP000663829"/>
    </source>
</evidence>
<dbReference type="AlphaFoldDB" id="A0A813X6U3"/>
<dbReference type="OrthoDB" id="10050384at2759"/>
<dbReference type="GO" id="GO:0005179">
    <property type="term" value="F:hormone activity"/>
    <property type="evidence" value="ECO:0007669"/>
    <property type="project" value="InterPro"/>
</dbReference>
<dbReference type="CDD" id="cd00101">
    <property type="entry name" value="IlGF_like"/>
    <property type="match status" value="1"/>
</dbReference>
<dbReference type="EMBL" id="CAJNOQ010001020">
    <property type="protein sequence ID" value="CAF0861031.1"/>
    <property type="molecule type" value="Genomic_DNA"/>
</dbReference>